<evidence type="ECO:0000313" key="1">
    <source>
        <dbReference type="EMBL" id="GAH88193.1"/>
    </source>
</evidence>
<gene>
    <name evidence="1" type="ORF">S03H2_58379</name>
</gene>
<accession>X1L1Y1</accession>
<dbReference type="EMBL" id="BARU01037467">
    <property type="protein sequence ID" value="GAH88193.1"/>
    <property type="molecule type" value="Genomic_DNA"/>
</dbReference>
<name>X1L1Y1_9ZZZZ</name>
<organism evidence="1">
    <name type="scientific">marine sediment metagenome</name>
    <dbReference type="NCBI Taxonomy" id="412755"/>
    <lineage>
        <taxon>unclassified sequences</taxon>
        <taxon>metagenomes</taxon>
        <taxon>ecological metagenomes</taxon>
    </lineage>
</organism>
<feature type="non-terminal residue" evidence="1">
    <location>
        <position position="78"/>
    </location>
</feature>
<comment type="caution">
    <text evidence="1">The sequence shown here is derived from an EMBL/GenBank/DDBJ whole genome shotgun (WGS) entry which is preliminary data.</text>
</comment>
<reference evidence="1" key="1">
    <citation type="journal article" date="2014" name="Front. Microbiol.">
        <title>High frequency of phylogenetically diverse reductive dehalogenase-homologous genes in deep subseafloor sedimentary metagenomes.</title>
        <authorList>
            <person name="Kawai M."/>
            <person name="Futagami T."/>
            <person name="Toyoda A."/>
            <person name="Takaki Y."/>
            <person name="Nishi S."/>
            <person name="Hori S."/>
            <person name="Arai W."/>
            <person name="Tsubouchi T."/>
            <person name="Morono Y."/>
            <person name="Uchiyama I."/>
            <person name="Ito T."/>
            <person name="Fujiyama A."/>
            <person name="Inagaki F."/>
            <person name="Takami H."/>
        </authorList>
    </citation>
    <scope>NUCLEOTIDE SEQUENCE</scope>
    <source>
        <strain evidence="1">Expedition CK06-06</strain>
    </source>
</reference>
<dbReference type="InterPro" id="IPR046164">
    <property type="entry name" value="DUF6166"/>
</dbReference>
<dbReference type="Pfam" id="PF19663">
    <property type="entry name" value="DUF6166"/>
    <property type="match status" value="1"/>
</dbReference>
<protein>
    <submittedName>
        <fullName evidence="1">Uncharacterized protein</fullName>
    </submittedName>
</protein>
<dbReference type="AlphaFoldDB" id="X1L1Y1"/>
<proteinExistence type="predicted"/>
<sequence length="78" mass="8709">MKIYKGNRVGPSVDIRGVEVTVNGKPLKHRVYHSPAGFEWGYGGSGPADLARSILWDYLGKEPPRVLYQNFKDTFVAT</sequence>